<organism evidence="2 3">
    <name type="scientific">Paenibacillus ottowii</name>
    <dbReference type="NCBI Taxonomy" id="2315729"/>
    <lineage>
        <taxon>Bacteria</taxon>
        <taxon>Bacillati</taxon>
        <taxon>Bacillota</taxon>
        <taxon>Bacilli</taxon>
        <taxon>Bacillales</taxon>
        <taxon>Paenibacillaceae</taxon>
        <taxon>Paenibacillus</taxon>
    </lineage>
</organism>
<dbReference type="Proteomes" id="UP000319219">
    <property type="component" value="Unassembled WGS sequence"/>
</dbReference>
<dbReference type="PRINTS" id="PR00080">
    <property type="entry name" value="SDRFAMILY"/>
</dbReference>
<evidence type="ECO:0000256" key="1">
    <source>
        <dbReference type="ARBA" id="ARBA00006484"/>
    </source>
</evidence>
<dbReference type="SUPFAM" id="SSF51735">
    <property type="entry name" value="NAD(P)-binding Rossmann-fold domains"/>
    <property type="match status" value="1"/>
</dbReference>
<protein>
    <submittedName>
        <fullName evidence="2">3-oxoacyl-ACP reductase FabG</fullName>
    </submittedName>
</protein>
<comment type="similarity">
    <text evidence="1">Belongs to the short-chain dehydrogenases/reductases (SDR) family.</text>
</comment>
<dbReference type="InterPro" id="IPR002347">
    <property type="entry name" value="SDR_fam"/>
</dbReference>
<sequence>MLQNNRVALVTGSSRGIGEEIIRKLSESDMDVVITYHSNKQQATHLLDTIKKNNRNGLLVRLDLRDESSILRAFEEIEKYYGKLDILVNNAGIGVPQPIEQLTLEEWNHTLTINLTGAFLCTQYAIPLLKKSEEGRIINISSVAALTGGSFGPHYGASKAGLIGLTKSSARELAKYNISVNVIAPGPIASEMTDSLNDAVMEGIIGNTPLGRLGKKSEVAELVLQLANPQIGYLTGQTIVMDGGRYMQ</sequence>
<name>A0ABY3AYK6_9BACL</name>
<dbReference type="PANTHER" id="PTHR42879:SF2">
    <property type="entry name" value="3-OXOACYL-[ACYL-CARRIER-PROTEIN] REDUCTASE FABG"/>
    <property type="match status" value="1"/>
</dbReference>
<accession>A0ABY3AYK6</accession>
<dbReference type="InterPro" id="IPR050259">
    <property type="entry name" value="SDR"/>
</dbReference>
<comment type="caution">
    <text evidence="2">The sequence shown here is derived from an EMBL/GenBank/DDBJ whole genome shotgun (WGS) entry which is preliminary data.</text>
</comment>
<reference evidence="2 3" key="1">
    <citation type="submission" date="2019-07" db="EMBL/GenBank/DDBJ databases">
        <title>Paenibacillus ottowii sp. nov. isolated from a fermentation system processing bovine manure.</title>
        <authorList>
            <person name="Velazquez L.F."/>
            <person name="Rajbanshi S."/>
            <person name="Guan S."/>
            <person name="Hinchee M."/>
            <person name="Welsh A."/>
        </authorList>
    </citation>
    <scope>NUCLEOTIDE SEQUENCE [LARGE SCALE GENOMIC DNA]</scope>
    <source>
        <strain evidence="2 3">MS2379</strain>
    </source>
</reference>
<dbReference type="Pfam" id="PF13561">
    <property type="entry name" value="adh_short_C2"/>
    <property type="match status" value="1"/>
</dbReference>
<dbReference type="InterPro" id="IPR036291">
    <property type="entry name" value="NAD(P)-bd_dom_sf"/>
</dbReference>
<evidence type="ECO:0000313" key="3">
    <source>
        <dbReference type="Proteomes" id="UP000319219"/>
    </source>
</evidence>
<proteinExistence type="inferred from homology"/>
<gene>
    <name evidence="2" type="ORF">FKV70_25540</name>
</gene>
<dbReference type="EMBL" id="VIJZ01000021">
    <property type="protein sequence ID" value="TQR92288.1"/>
    <property type="molecule type" value="Genomic_DNA"/>
</dbReference>
<evidence type="ECO:0000313" key="2">
    <source>
        <dbReference type="EMBL" id="TQR92288.1"/>
    </source>
</evidence>
<dbReference type="RefSeq" id="WP_142614949.1">
    <property type="nucleotide sequence ID" value="NZ_VIJZ01000021.1"/>
</dbReference>
<keyword evidence="3" id="KW-1185">Reference proteome</keyword>
<dbReference type="PANTHER" id="PTHR42879">
    <property type="entry name" value="3-OXOACYL-(ACYL-CARRIER-PROTEIN) REDUCTASE"/>
    <property type="match status" value="1"/>
</dbReference>
<dbReference type="PRINTS" id="PR00081">
    <property type="entry name" value="GDHRDH"/>
</dbReference>
<dbReference type="Gene3D" id="3.40.50.720">
    <property type="entry name" value="NAD(P)-binding Rossmann-like Domain"/>
    <property type="match status" value="1"/>
</dbReference>
<dbReference type="NCBIfam" id="NF009466">
    <property type="entry name" value="PRK12826.1-2"/>
    <property type="match status" value="1"/>
</dbReference>